<sequence length="207" mass="24072">MFRRRSESKTPDTGTDTAASPKADASGHDANNEPGQPGTKGRPTPKRSEAEQARKERVRPPLNKREAMRKERERIKSQRSRARQAMASGDERYFLARDQGPERKFLRDYVDSRRGVGEFFLPIILIVLFGNFIPIPQIQLMMMTVWLVVMIMLFVDMTFLGIRVKREFRKRFPDDDRRGHVFYALMRAMQIRRLRLPKPAVKPGDLV</sequence>
<comment type="caution">
    <text evidence="3">The sequence shown here is derived from an EMBL/GenBank/DDBJ whole genome shotgun (WGS) entry which is preliminary data.</text>
</comment>
<reference evidence="3 4" key="1">
    <citation type="submission" date="2019-11" db="EMBL/GenBank/DDBJ databases">
        <authorList>
            <person name="Li X.-J."/>
            <person name="Feng X.-M."/>
        </authorList>
    </citation>
    <scope>NUCLEOTIDE SEQUENCE [LARGE SCALE GENOMIC DNA]</scope>
    <source>
        <strain evidence="3 4">XMNu-373</strain>
    </source>
</reference>
<feature type="transmembrane region" description="Helical" evidence="2">
    <location>
        <begin position="116"/>
        <end position="135"/>
    </location>
</feature>
<feature type="region of interest" description="Disordered" evidence="1">
    <location>
        <begin position="1"/>
        <end position="80"/>
    </location>
</feature>
<evidence type="ECO:0000313" key="4">
    <source>
        <dbReference type="Proteomes" id="UP000460435"/>
    </source>
</evidence>
<dbReference type="Proteomes" id="UP000460435">
    <property type="component" value="Unassembled WGS sequence"/>
</dbReference>
<accession>A0A7K3M1T7</accession>
<keyword evidence="4" id="KW-1185">Reference proteome</keyword>
<protein>
    <submittedName>
        <fullName evidence="3">DUF3043 domain-containing protein</fullName>
    </submittedName>
</protein>
<feature type="compositionally biased region" description="Basic and acidic residues" evidence="1">
    <location>
        <begin position="46"/>
        <end position="76"/>
    </location>
</feature>
<dbReference type="AlphaFoldDB" id="A0A7K3M1T7"/>
<keyword evidence="2" id="KW-0472">Membrane</keyword>
<feature type="compositionally biased region" description="Basic and acidic residues" evidence="1">
    <location>
        <begin position="1"/>
        <end position="10"/>
    </location>
</feature>
<evidence type="ECO:0000256" key="2">
    <source>
        <dbReference type="SAM" id="Phobius"/>
    </source>
</evidence>
<dbReference type="RefSeq" id="WP_162449922.1">
    <property type="nucleotide sequence ID" value="NZ_WLZY01000002.1"/>
</dbReference>
<dbReference type="Pfam" id="PF11241">
    <property type="entry name" value="DUF3043"/>
    <property type="match status" value="1"/>
</dbReference>
<dbReference type="InterPro" id="IPR021403">
    <property type="entry name" value="DUF3043"/>
</dbReference>
<keyword evidence="2" id="KW-0812">Transmembrane</keyword>
<evidence type="ECO:0000256" key="1">
    <source>
        <dbReference type="SAM" id="MobiDB-lite"/>
    </source>
</evidence>
<gene>
    <name evidence="3" type="ORF">F7O44_09305</name>
</gene>
<organism evidence="3 4">
    <name type="scientific">Phytoactinopolyspora mesophila</name>
    <dbReference type="NCBI Taxonomy" id="2650750"/>
    <lineage>
        <taxon>Bacteria</taxon>
        <taxon>Bacillati</taxon>
        <taxon>Actinomycetota</taxon>
        <taxon>Actinomycetes</taxon>
        <taxon>Jiangellales</taxon>
        <taxon>Jiangellaceae</taxon>
        <taxon>Phytoactinopolyspora</taxon>
    </lineage>
</organism>
<keyword evidence="2" id="KW-1133">Transmembrane helix</keyword>
<evidence type="ECO:0000313" key="3">
    <source>
        <dbReference type="EMBL" id="NDL57265.1"/>
    </source>
</evidence>
<proteinExistence type="predicted"/>
<dbReference type="EMBL" id="WLZY01000002">
    <property type="protein sequence ID" value="NDL57265.1"/>
    <property type="molecule type" value="Genomic_DNA"/>
</dbReference>
<name>A0A7K3M1T7_9ACTN</name>
<feature type="transmembrane region" description="Helical" evidence="2">
    <location>
        <begin position="141"/>
        <end position="162"/>
    </location>
</feature>